<proteinExistence type="predicted"/>
<organism evidence="1">
    <name type="scientific">marine sediment metagenome</name>
    <dbReference type="NCBI Taxonomy" id="412755"/>
    <lineage>
        <taxon>unclassified sequences</taxon>
        <taxon>metagenomes</taxon>
        <taxon>ecological metagenomes</taxon>
    </lineage>
</organism>
<sequence>MKHKKWKSIYRERPSDRAVCVSKIFGEEGYAGSSIYDAESATFRSYEDHRNRLIITIWKHDAWYYA</sequence>
<name>A0A0F9MY02_9ZZZZ</name>
<dbReference type="AlphaFoldDB" id="A0A0F9MY02"/>
<gene>
    <name evidence="1" type="ORF">LCGC14_1035420</name>
</gene>
<protein>
    <submittedName>
        <fullName evidence="1">Uncharacterized protein</fullName>
    </submittedName>
</protein>
<evidence type="ECO:0000313" key="1">
    <source>
        <dbReference type="EMBL" id="KKN10554.1"/>
    </source>
</evidence>
<dbReference type="EMBL" id="LAZR01004234">
    <property type="protein sequence ID" value="KKN10554.1"/>
    <property type="molecule type" value="Genomic_DNA"/>
</dbReference>
<reference evidence="1" key="1">
    <citation type="journal article" date="2015" name="Nature">
        <title>Complex archaea that bridge the gap between prokaryotes and eukaryotes.</title>
        <authorList>
            <person name="Spang A."/>
            <person name="Saw J.H."/>
            <person name="Jorgensen S.L."/>
            <person name="Zaremba-Niedzwiedzka K."/>
            <person name="Martijn J."/>
            <person name="Lind A.E."/>
            <person name="van Eijk R."/>
            <person name="Schleper C."/>
            <person name="Guy L."/>
            <person name="Ettema T.J."/>
        </authorList>
    </citation>
    <scope>NUCLEOTIDE SEQUENCE</scope>
</reference>
<accession>A0A0F9MY02</accession>
<comment type="caution">
    <text evidence="1">The sequence shown here is derived from an EMBL/GenBank/DDBJ whole genome shotgun (WGS) entry which is preliminary data.</text>
</comment>